<dbReference type="InterPro" id="IPR036782">
    <property type="entry name" value="NE0471-like_N"/>
</dbReference>
<accession>A0ABQ4UPJ6</accession>
<evidence type="ECO:0008006" key="3">
    <source>
        <dbReference type="Google" id="ProtNLM"/>
    </source>
</evidence>
<dbReference type="Gene3D" id="3.30.2020.10">
    <property type="entry name" value="NE0471-like N-terminal domain"/>
    <property type="match status" value="1"/>
</dbReference>
<name>A0ABQ4UPJ6_9HYPH</name>
<keyword evidence="2" id="KW-1185">Reference proteome</keyword>
<gene>
    <name evidence="1" type="ORF">BGCPKDLD_0643</name>
</gene>
<organism evidence="1 2">
    <name type="scientific">Methylorubrum suomiense</name>
    <dbReference type="NCBI Taxonomy" id="144191"/>
    <lineage>
        <taxon>Bacteria</taxon>
        <taxon>Pseudomonadati</taxon>
        <taxon>Pseudomonadota</taxon>
        <taxon>Alphaproteobacteria</taxon>
        <taxon>Hyphomicrobiales</taxon>
        <taxon>Methylobacteriaceae</taxon>
        <taxon>Methylorubrum</taxon>
    </lineage>
</organism>
<proteinExistence type="predicted"/>
<reference evidence="1" key="2">
    <citation type="submission" date="2021-08" db="EMBL/GenBank/DDBJ databases">
        <authorList>
            <person name="Tani A."/>
            <person name="Ola A."/>
            <person name="Ogura Y."/>
            <person name="Katsura K."/>
            <person name="Hayashi T."/>
        </authorList>
    </citation>
    <scope>NUCLEOTIDE SEQUENCE</scope>
    <source>
        <strain evidence="1">DSM 14458</strain>
    </source>
</reference>
<protein>
    <recommendedName>
        <fullName evidence="3">DUF2442 domain-containing protein</fullName>
    </recommendedName>
</protein>
<evidence type="ECO:0000313" key="2">
    <source>
        <dbReference type="Proteomes" id="UP001055093"/>
    </source>
</evidence>
<dbReference type="Proteomes" id="UP001055093">
    <property type="component" value="Unassembled WGS sequence"/>
</dbReference>
<dbReference type="RefSeq" id="WP_137830482.1">
    <property type="nucleotide sequence ID" value="NZ_BPRE01000001.1"/>
</dbReference>
<dbReference type="SUPFAM" id="SSF143880">
    <property type="entry name" value="NE0471 N-terminal domain-like"/>
    <property type="match status" value="1"/>
</dbReference>
<dbReference type="EMBL" id="BPRE01000001">
    <property type="protein sequence ID" value="GJE74076.1"/>
    <property type="molecule type" value="Genomic_DNA"/>
</dbReference>
<sequence>MKLHRFASVEALGYPVIRVTFDDRLSGTLDFSDEIATGPIFAPLKDRDFFKTVALGEHGHTFGWRLDEPGHEIDFCPTATRTRIETQMVEEMAARFRARRTAAE</sequence>
<comment type="caution">
    <text evidence="1">The sequence shown here is derived from an EMBL/GenBank/DDBJ whole genome shotgun (WGS) entry which is preliminary data.</text>
</comment>
<evidence type="ECO:0000313" key="1">
    <source>
        <dbReference type="EMBL" id="GJE74076.1"/>
    </source>
</evidence>
<reference evidence="1" key="1">
    <citation type="journal article" date="2021" name="Front. Microbiol.">
        <title>Comprehensive Comparative Genomics and Phenotyping of Methylobacterium Species.</title>
        <authorList>
            <person name="Alessa O."/>
            <person name="Ogura Y."/>
            <person name="Fujitani Y."/>
            <person name="Takami H."/>
            <person name="Hayashi T."/>
            <person name="Sahin N."/>
            <person name="Tani A."/>
        </authorList>
    </citation>
    <scope>NUCLEOTIDE SEQUENCE</scope>
    <source>
        <strain evidence="1">DSM 14458</strain>
    </source>
</reference>